<keyword evidence="4" id="KW-0812">Transmembrane</keyword>
<evidence type="ECO:0000313" key="7">
    <source>
        <dbReference type="EMBL" id="MFC5819709.1"/>
    </source>
</evidence>
<dbReference type="EMBL" id="JBHSNW010000020">
    <property type="protein sequence ID" value="MFC5819709.1"/>
    <property type="molecule type" value="Genomic_DNA"/>
</dbReference>
<name>A0ABW1C294_9ACTN</name>
<protein>
    <submittedName>
        <fullName evidence="7">Sensor histidine kinase</fullName>
    </submittedName>
</protein>
<dbReference type="PANTHER" id="PTHR24421">
    <property type="entry name" value="NITRATE/NITRITE SENSOR PROTEIN NARX-RELATED"/>
    <property type="match status" value="1"/>
</dbReference>
<feature type="domain" description="Histidine kinase/HSP90-like ATPase" evidence="5">
    <location>
        <begin position="283"/>
        <end position="367"/>
    </location>
</feature>
<dbReference type="Pfam" id="PF02518">
    <property type="entry name" value="HATPase_c"/>
    <property type="match status" value="1"/>
</dbReference>
<evidence type="ECO:0000259" key="6">
    <source>
        <dbReference type="Pfam" id="PF07730"/>
    </source>
</evidence>
<dbReference type="GO" id="GO:0016301">
    <property type="term" value="F:kinase activity"/>
    <property type="evidence" value="ECO:0007669"/>
    <property type="project" value="UniProtKB-KW"/>
</dbReference>
<accession>A0ABW1C294</accession>
<dbReference type="InterPro" id="IPR050482">
    <property type="entry name" value="Sensor_HK_TwoCompSys"/>
</dbReference>
<evidence type="ECO:0000256" key="3">
    <source>
        <dbReference type="ARBA" id="ARBA00023012"/>
    </source>
</evidence>
<reference evidence="8" key="1">
    <citation type="journal article" date="2019" name="Int. J. Syst. Evol. Microbiol.">
        <title>The Global Catalogue of Microorganisms (GCM) 10K type strain sequencing project: providing services to taxonomists for standard genome sequencing and annotation.</title>
        <authorList>
            <consortium name="The Broad Institute Genomics Platform"/>
            <consortium name="The Broad Institute Genome Sequencing Center for Infectious Disease"/>
            <person name="Wu L."/>
            <person name="Ma J."/>
        </authorList>
    </citation>
    <scope>NUCLEOTIDE SEQUENCE [LARGE SCALE GENOMIC DNA]</scope>
    <source>
        <strain evidence="8">CGMCC 4.7106</strain>
    </source>
</reference>
<feature type="transmembrane region" description="Helical" evidence="4">
    <location>
        <begin position="133"/>
        <end position="155"/>
    </location>
</feature>
<dbReference type="Pfam" id="PF07730">
    <property type="entry name" value="HisKA_3"/>
    <property type="match status" value="1"/>
</dbReference>
<organism evidence="7 8">
    <name type="scientific">Nonomuraea harbinensis</name>
    <dbReference type="NCBI Taxonomy" id="1286938"/>
    <lineage>
        <taxon>Bacteria</taxon>
        <taxon>Bacillati</taxon>
        <taxon>Actinomycetota</taxon>
        <taxon>Actinomycetes</taxon>
        <taxon>Streptosporangiales</taxon>
        <taxon>Streptosporangiaceae</taxon>
        <taxon>Nonomuraea</taxon>
    </lineage>
</organism>
<keyword evidence="1" id="KW-0808">Transferase</keyword>
<feature type="transmembrane region" description="Helical" evidence="4">
    <location>
        <begin position="86"/>
        <end position="103"/>
    </location>
</feature>
<dbReference type="RefSeq" id="WP_219546840.1">
    <property type="nucleotide sequence ID" value="NZ_JAHKRN010000028.1"/>
</dbReference>
<dbReference type="InterPro" id="IPR011712">
    <property type="entry name" value="Sig_transdc_His_kin_sub3_dim/P"/>
</dbReference>
<keyword evidence="4" id="KW-0472">Membrane</keyword>
<evidence type="ECO:0000256" key="2">
    <source>
        <dbReference type="ARBA" id="ARBA00022777"/>
    </source>
</evidence>
<keyword evidence="3" id="KW-0902">Two-component regulatory system</keyword>
<feature type="transmembrane region" description="Helical" evidence="4">
    <location>
        <begin position="110"/>
        <end position="127"/>
    </location>
</feature>
<evidence type="ECO:0000259" key="5">
    <source>
        <dbReference type="Pfam" id="PF02518"/>
    </source>
</evidence>
<keyword evidence="2 7" id="KW-0418">Kinase</keyword>
<comment type="caution">
    <text evidence="7">The sequence shown here is derived from an EMBL/GenBank/DDBJ whole genome shotgun (WGS) entry which is preliminary data.</text>
</comment>
<evidence type="ECO:0000256" key="1">
    <source>
        <dbReference type="ARBA" id="ARBA00022679"/>
    </source>
</evidence>
<sequence length="368" mass="39237">MRRIEPDVWAGLAMLLVCVGVGAPTLLGVTETWVPLPVWSALFAGLMLACLGAVVWEEDGKKAAWVCYAAAVVLGWLTVLTAPRAGWLPILLVFTATLSAYVAPRWAGPVVIALNTAVIAVTAGLAGADPTGIGLGALLYLLIQTAAVLSSVAIIREQRLRRELAEAHVELRAASVILADTARAHERLRIARELHDLMGHQLTALTLELEVARHREGAAARTHIERADGVARNLLRDVRTTVGQLRADAPDLRESLDALVRDIPGLDVGISIDDVSLSEEVTLTLIRAVQEIVTNTIRHSGATSLRISIENTPGQAVKLTSVDDGRGSPELRLGNGLRGLRERIDAIGGDVRLDGSDGFRVTATVPAR</sequence>
<feature type="transmembrane region" description="Helical" evidence="4">
    <location>
        <begin position="38"/>
        <end position="56"/>
    </location>
</feature>
<proteinExistence type="predicted"/>
<keyword evidence="8" id="KW-1185">Reference proteome</keyword>
<keyword evidence="4" id="KW-1133">Transmembrane helix</keyword>
<evidence type="ECO:0000313" key="8">
    <source>
        <dbReference type="Proteomes" id="UP001596096"/>
    </source>
</evidence>
<dbReference type="CDD" id="cd16917">
    <property type="entry name" value="HATPase_UhpB-NarQ-NarX-like"/>
    <property type="match status" value="1"/>
</dbReference>
<feature type="transmembrane region" description="Helical" evidence="4">
    <location>
        <begin position="63"/>
        <end position="80"/>
    </location>
</feature>
<dbReference type="Proteomes" id="UP001596096">
    <property type="component" value="Unassembled WGS sequence"/>
</dbReference>
<dbReference type="InterPro" id="IPR003594">
    <property type="entry name" value="HATPase_dom"/>
</dbReference>
<gene>
    <name evidence="7" type="ORF">ACFPUY_31825</name>
</gene>
<evidence type="ECO:0000256" key="4">
    <source>
        <dbReference type="SAM" id="Phobius"/>
    </source>
</evidence>
<dbReference type="PANTHER" id="PTHR24421:SF59">
    <property type="entry name" value="OXYGEN SENSOR HISTIDINE KINASE NREB"/>
    <property type="match status" value="1"/>
</dbReference>
<feature type="domain" description="Signal transduction histidine kinase subgroup 3 dimerisation and phosphoacceptor" evidence="6">
    <location>
        <begin position="186"/>
        <end position="248"/>
    </location>
</feature>